<comment type="caution">
    <text evidence="2">The sequence shown here is derived from an EMBL/GenBank/DDBJ whole genome shotgun (WGS) entry which is preliminary data.</text>
</comment>
<feature type="non-terminal residue" evidence="2">
    <location>
        <position position="1"/>
    </location>
</feature>
<sequence>EKRSDNTAAFPKAAGNGKARCSAKGHSDAGRVSGKVSHISSKVTVERGSKAPNPEKLSHEDPRWEKVKSAAQAQ</sequence>
<accession>A0A812IUG2</accession>
<dbReference type="AlphaFoldDB" id="A0A812IUG2"/>
<proteinExistence type="predicted"/>
<feature type="region of interest" description="Disordered" evidence="1">
    <location>
        <begin position="1"/>
        <end position="74"/>
    </location>
</feature>
<feature type="compositionally biased region" description="Basic and acidic residues" evidence="1">
    <location>
        <begin position="56"/>
        <end position="68"/>
    </location>
</feature>
<gene>
    <name evidence="2" type="ORF">SNEC2469_LOCUS831</name>
</gene>
<dbReference type="Proteomes" id="UP000601435">
    <property type="component" value="Unassembled WGS sequence"/>
</dbReference>
<name>A0A812IUG2_9DINO</name>
<keyword evidence="3" id="KW-1185">Reference proteome</keyword>
<organism evidence="2 3">
    <name type="scientific">Symbiodinium necroappetens</name>
    <dbReference type="NCBI Taxonomy" id="1628268"/>
    <lineage>
        <taxon>Eukaryota</taxon>
        <taxon>Sar</taxon>
        <taxon>Alveolata</taxon>
        <taxon>Dinophyceae</taxon>
        <taxon>Suessiales</taxon>
        <taxon>Symbiodiniaceae</taxon>
        <taxon>Symbiodinium</taxon>
    </lineage>
</organism>
<reference evidence="2" key="1">
    <citation type="submission" date="2021-02" db="EMBL/GenBank/DDBJ databases">
        <authorList>
            <person name="Dougan E. K."/>
            <person name="Rhodes N."/>
            <person name="Thang M."/>
            <person name="Chan C."/>
        </authorList>
    </citation>
    <scope>NUCLEOTIDE SEQUENCE</scope>
</reference>
<protein>
    <submittedName>
        <fullName evidence="2">Uncharacterized protein</fullName>
    </submittedName>
</protein>
<feature type="non-terminal residue" evidence="2">
    <location>
        <position position="74"/>
    </location>
</feature>
<evidence type="ECO:0000313" key="2">
    <source>
        <dbReference type="EMBL" id="CAE7184323.1"/>
    </source>
</evidence>
<dbReference type="EMBL" id="CAJNJA010005157">
    <property type="protein sequence ID" value="CAE7184323.1"/>
    <property type="molecule type" value="Genomic_DNA"/>
</dbReference>
<evidence type="ECO:0000256" key="1">
    <source>
        <dbReference type="SAM" id="MobiDB-lite"/>
    </source>
</evidence>
<dbReference type="OrthoDB" id="10589522at2759"/>
<evidence type="ECO:0000313" key="3">
    <source>
        <dbReference type="Proteomes" id="UP000601435"/>
    </source>
</evidence>